<dbReference type="EMBL" id="SPDV01000014">
    <property type="protein sequence ID" value="TFI58549.1"/>
    <property type="molecule type" value="Genomic_DNA"/>
</dbReference>
<dbReference type="SUPFAM" id="SSF49313">
    <property type="entry name" value="Cadherin-like"/>
    <property type="match status" value="1"/>
</dbReference>
<dbReference type="Gene3D" id="2.60.40.2030">
    <property type="match status" value="2"/>
</dbReference>
<sequence>MSGIFHSLAASDFHQDWTDTGAISAADDWSLVPSIIGYRTGDVTTLTGVDARSVLTDTGFVQNLVANQFPTSTTGGVLEVDRISGGGTINPTIALQGSNGADYAAIVLNLDATGRKTLTFTADVRDLDASGDDAAQQVAVQYRVGSSGIWTNIGYIADATTAGSATQVTSLSIVLPSAADGQAQVQIRVLTTNAAGNDELIGIDNIHVSSVAGEGPIPDRPGAFSIGDAAVFEGNSGTTPITFTVSRGTDSNVAASVNYAITLPGGATGASADDFVSPILSGTLTFAANEFSKTITLQVAGDVASEADESFAVTLSGATGGATIADGSATGTITNDDAAVGPGVAFINEIHYDNAGTDAGEAIEIAAPSGTNLAGWSIVLYSVSTGATTGTVYNTRALSGIVPDQDDGYGTISFSYPSNGIQNGAQDGLALVNPAGEVVQFLSYEGSFVASNGPAAGLTSTDIGVFEDGGSAIGFSLQLQGAGAVAGDFHWANGQPNTFGAVNTGQNFIGANATGQISVADASVIEGDSGVSIMTFTVSRAGGLGQAAGIDWVLSLPAGGANLADLAAGQPLSGHVEFGIGVASVQIAVAIQGDTITEANESFGLLLVNPVGNIAIVDGAAAGTIRNDDPIDLRIYEIQGEGHATAYDGQPVTTSGIVTGVVANGFYLQDPTGDGNVRTSDAIFVFTGSAPAVAVGDGVSVRGTPSEFVPGANSLSITELVPNQINIQSHNNALPAAVTIGAGGLTPPTSIIEDDGFASYDPATDGLDFYETLEGMRVTVDAPIAVSNSTSFGETWVLASGGAGATGFNGRTGITISAGDFNPERIMIDATGELYAGYAAGHTMGDRLSDVTGIMTYGFNNYRVLVSEAVNVTDDLAAAPRETTALSGDRDHLTIASYNVENLSPTDDPVKFDLLASNIVYNLGAPDIVAVQEIQDANGLNGSDPLSGVVTAQLLIDAIAAAGGPDYVYVEVAPSSNNSTGGEANGNIRNGFLYNADRVSYVAGSAMLIEAPAFAGSRRPLVADFTFNGETTRLINVHFTSRIGSDDLMGANQPPVDAGDGARTAQAQAVRAYVNGALATDPALKLGVMGDFNGFYFEGAVGALEAGGILTDLHRLLPSEERYSYVFDGNLQAIDHMLVSGGLQFGAQFDAVHINAEQTLGTPRGTDHDPIIGRFFIEHHNEAPVDLVLDGQAVAENAPAGTLVGLVSAGDPDPEDVLRYTLSDDAGGRFALDAATGALTTTAPLDHEGQASWSLTIRATDPAGLFVEETVTIAVGDVNEAPVAGNDSVSVNEDATSPNLWSLLLGNDHDPDAGASLRIASVDGVGTYGSLVFDAASQTLRYVADHDSFDSLAPGATAVDTFRYTVTDEHGLTSTATVSVTVTGIADGVRLNGGNGVDTVTGGAGEDHLSGGNGADTLRGGSGHDWLDGGNGEDALFGGDGNDVLAGGRGDDILAGGAGRDLFVLGKSGGSDTIVGYQVGLDRLVLEDGISVKGARVADVDGDDLADLTLLFGNGGGSATLLGVGGFSQVDFAGPEILDSHPAI</sequence>
<dbReference type="OrthoDB" id="5469761at2"/>
<dbReference type="CDD" id="cd11304">
    <property type="entry name" value="Cadherin_repeat"/>
    <property type="match status" value="1"/>
</dbReference>
<dbReference type="Pfam" id="PF03160">
    <property type="entry name" value="Calx-beta"/>
    <property type="match status" value="2"/>
</dbReference>
<dbReference type="InterPro" id="IPR018511">
    <property type="entry name" value="Hemolysin-typ_Ca-bd_CS"/>
</dbReference>
<dbReference type="RefSeq" id="WP_135085903.1">
    <property type="nucleotide sequence ID" value="NZ_SPDV01000014.1"/>
</dbReference>
<evidence type="ECO:0000256" key="3">
    <source>
        <dbReference type="ARBA" id="ARBA00022837"/>
    </source>
</evidence>
<feature type="domain" description="Cadherin" evidence="4">
    <location>
        <begin position="1194"/>
        <end position="1284"/>
    </location>
</feature>
<dbReference type="Gene3D" id="2.150.10.10">
    <property type="entry name" value="Serralysin-like metalloprotease, C-terminal"/>
    <property type="match status" value="2"/>
</dbReference>
<dbReference type="PROSITE" id="PS00330">
    <property type="entry name" value="HEMOLYSIN_CALCIUM"/>
    <property type="match status" value="3"/>
</dbReference>
<evidence type="ECO:0000256" key="1">
    <source>
        <dbReference type="ARBA" id="ARBA00022729"/>
    </source>
</evidence>
<keyword evidence="2" id="KW-0677">Repeat</keyword>
<evidence type="ECO:0000256" key="2">
    <source>
        <dbReference type="ARBA" id="ARBA00022737"/>
    </source>
</evidence>
<keyword evidence="1" id="KW-0732">Signal</keyword>
<dbReference type="SMART" id="SM00736">
    <property type="entry name" value="CADG"/>
    <property type="match status" value="1"/>
</dbReference>
<dbReference type="SUPFAM" id="SSF56219">
    <property type="entry name" value="DNase I-like"/>
    <property type="match status" value="1"/>
</dbReference>
<gene>
    <name evidence="5" type="ORF">E2493_08985</name>
</gene>
<accession>A0A4Y8ZUX8</accession>
<dbReference type="GO" id="GO:0007156">
    <property type="term" value="P:homophilic cell adhesion via plasma membrane adhesion molecules"/>
    <property type="evidence" value="ECO:0007669"/>
    <property type="project" value="InterPro"/>
</dbReference>
<dbReference type="InterPro" id="IPR015919">
    <property type="entry name" value="Cadherin-like_sf"/>
</dbReference>
<dbReference type="Gene3D" id="2.60.40.60">
    <property type="entry name" value="Cadherins"/>
    <property type="match status" value="1"/>
</dbReference>
<proteinExistence type="predicted"/>
<dbReference type="InterPro" id="IPR011049">
    <property type="entry name" value="Serralysin-like_metalloprot_C"/>
</dbReference>
<dbReference type="GO" id="GO:0007154">
    <property type="term" value="P:cell communication"/>
    <property type="evidence" value="ECO:0007669"/>
    <property type="project" value="InterPro"/>
</dbReference>
<dbReference type="NCBIfam" id="TIGR01965">
    <property type="entry name" value="VCBS_repeat"/>
    <property type="match status" value="1"/>
</dbReference>
<dbReference type="Gene3D" id="3.60.10.10">
    <property type="entry name" value="Endonuclease/exonuclease/phosphatase"/>
    <property type="match status" value="1"/>
</dbReference>
<keyword evidence="6" id="KW-1185">Reference proteome</keyword>
<dbReference type="InterPro" id="IPR006644">
    <property type="entry name" value="Cadg"/>
</dbReference>
<dbReference type="InterPro" id="IPR010221">
    <property type="entry name" value="VCBS_dom"/>
</dbReference>
<dbReference type="InterPro" id="IPR002126">
    <property type="entry name" value="Cadherin-like_dom"/>
</dbReference>
<evidence type="ECO:0000313" key="5">
    <source>
        <dbReference type="EMBL" id="TFI58549.1"/>
    </source>
</evidence>
<dbReference type="SMART" id="SM00112">
    <property type="entry name" value="CA"/>
    <property type="match status" value="1"/>
</dbReference>
<dbReference type="CDD" id="cd04486">
    <property type="entry name" value="YhcR_OBF_like"/>
    <property type="match status" value="1"/>
</dbReference>
<comment type="caution">
    <text evidence="5">The sequence shown here is derived from an EMBL/GenBank/DDBJ whole genome shotgun (WGS) entry which is preliminary data.</text>
</comment>
<dbReference type="SUPFAM" id="SSF141072">
    <property type="entry name" value="CalX-like"/>
    <property type="match status" value="2"/>
</dbReference>
<dbReference type="InterPro" id="IPR036691">
    <property type="entry name" value="Endo/exonu/phosph_ase_sf"/>
</dbReference>
<dbReference type="Pfam" id="PF00028">
    <property type="entry name" value="Cadherin"/>
    <property type="match status" value="1"/>
</dbReference>
<dbReference type="GO" id="GO:0016020">
    <property type="term" value="C:membrane"/>
    <property type="evidence" value="ECO:0007669"/>
    <property type="project" value="InterPro"/>
</dbReference>
<dbReference type="PANTHER" id="PTHR42834:SF1">
    <property type="entry name" value="ENDONUCLEASE_EXONUCLEASE_PHOSPHATASE FAMILY PROTEIN (AFU_ORTHOLOGUE AFUA_3G09210)"/>
    <property type="match status" value="1"/>
</dbReference>
<name>A0A4Y8ZUX8_9SPHN</name>
<reference evidence="5 6" key="1">
    <citation type="submission" date="2019-03" db="EMBL/GenBank/DDBJ databases">
        <title>Genome sequence of Sphingomonas sp. 17J27-24.</title>
        <authorList>
            <person name="Kim M."/>
            <person name="Maeng S."/>
            <person name="Sathiyaraj S."/>
        </authorList>
    </citation>
    <scope>NUCLEOTIDE SEQUENCE [LARGE SCALE GENOMIC DNA]</scope>
    <source>
        <strain evidence="5 6">17J27-24</strain>
    </source>
</reference>
<dbReference type="PANTHER" id="PTHR42834">
    <property type="entry name" value="ENDONUCLEASE/EXONUCLEASE/PHOSPHATASE FAMILY PROTEIN (AFU_ORTHOLOGUE AFUA_3G09210)"/>
    <property type="match status" value="1"/>
</dbReference>
<protein>
    <recommendedName>
        <fullName evidence="4">Cadherin domain-containing protein</fullName>
    </recommendedName>
</protein>
<dbReference type="Pfam" id="PF00353">
    <property type="entry name" value="HemolysinCabind"/>
    <property type="match status" value="2"/>
</dbReference>
<dbReference type="GO" id="GO:0005509">
    <property type="term" value="F:calcium ion binding"/>
    <property type="evidence" value="ECO:0007669"/>
    <property type="project" value="InterPro"/>
</dbReference>
<dbReference type="PROSITE" id="PS50268">
    <property type="entry name" value="CADHERIN_2"/>
    <property type="match status" value="1"/>
</dbReference>
<organism evidence="5 6">
    <name type="scientific">Sphingomonas parva</name>
    <dbReference type="NCBI Taxonomy" id="2555898"/>
    <lineage>
        <taxon>Bacteria</taxon>
        <taxon>Pseudomonadati</taxon>
        <taxon>Pseudomonadota</taxon>
        <taxon>Alphaproteobacteria</taxon>
        <taxon>Sphingomonadales</taxon>
        <taxon>Sphingomonadaceae</taxon>
        <taxon>Sphingomonas</taxon>
    </lineage>
</organism>
<keyword evidence="3" id="KW-0106">Calcium</keyword>
<evidence type="ECO:0000313" key="6">
    <source>
        <dbReference type="Proteomes" id="UP000298213"/>
    </source>
</evidence>
<dbReference type="InterPro" id="IPR003644">
    <property type="entry name" value="Calx_beta"/>
</dbReference>
<dbReference type="Proteomes" id="UP000298213">
    <property type="component" value="Unassembled WGS sequence"/>
</dbReference>
<dbReference type="Pfam" id="PF17963">
    <property type="entry name" value="Big_9"/>
    <property type="match status" value="1"/>
</dbReference>
<dbReference type="Gene3D" id="2.60.120.260">
    <property type="entry name" value="Galactose-binding domain-like"/>
    <property type="match status" value="1"/>
</dbReference>
<dbReference type="InterPro" id="IPR038081">
    <property type="entry name" value="CalX-like_sf"/>
</dbReference>
<dbReference type="SUPFAM" id="SSF51120">
    <property type="entry name" value="beta-Roll"/>
    <property type="match status" value="1"/>
</dbReference>
<evidence type="ECO:0000259" key="4">
    <source>
        <dbReference type="PROSITE" id="PS50268"/>
    </source>
</evidence>
<dbReference type="PRINTS" id="PR00313">
    <property type="entry name" value="CABNDNGRPT"/>
</dbReference>
<dbReference type="InterPro" id="IPR001343">
    <property type="entry name" value="Hemolysn_Ca-bd"/>
</dbReference>